<keyword evidence="4" id="KW-0804">Transcription</keyword>
<dbReference type="GO" id="GO:0005829">
    <property type="term" value="C:cytosol"/>
    <property type="evidence" value="ECO:0007669"/>
    <property type="project" value="TreeGrafter"/>
</dbReference>
<evidence type="ECO:0000259" key="5">
    <source>
        <dbReference type="PROSITE" id="PS50931"/>
    </source>
</evidence>
<evidence type="ECO:0000256" key="3">
    <source>
        <dbReference type="ARBA" id="ARBA00023125"/>
    </source>
</evidence>
<evidence type="ECO:0000256" key="4">
    <source>
        <dbReference type="ARBA" id="ARBA00023163"/>
    </source>
</evidence>
<comment type="caution">
    <text evidence="6">The sequence shown here is derived from an EMBL/GenBank/DDBJ whole genome shotgun (WGS) entry which is preliminary data.</text>
</comment>
<accession>A0A3S2VZE9</accession>
<protein>
    <submittedName>
        <fullName evidence="6">LysR family transcriptional regulator</fullName>
    </submittedName>
</protein>
<organism evidence="6 7">
    <name type="scientific">Rubrivivax albus</name>
    <dbReference type="NCBI Taxonomy" id="2499835"/>
    <lineage>
        <taxon>Bacteria</taxon>
        <taxon>Pseudomonadati</taxon>
        <taxon>Pseudomonadota</taxon>
        <taxon>Betaproteobacteria</taxon>
        <taxon>Burkholderiales</taxon>
        <taxon>Sphaerotilaceae</taxon>
        <taxon>Rubrivivax</taxon>
    </lineage>
</organism>
<dbReference type="AlphaFoldDB" id="A0A3S2VZE9"/>
<sequence>MTLQQVLDFLAVAEHGGLHAAARSRGQTQPALSRSLRRLEADLGAPLFERHAGGMRPTVFGQRFAVHARRVAAEAQQARDAVRQLRGEAGGQVRYGSSAAPALLLAPAAIVRFRRRWPDVALQGRSGLLHALAPALRDGDLDFVIAPLPAGPLDPGLQARPLLVSETVLVARRDHPKARVRTLKALADTAFVVAAPPGLPGAGIHAAFERAGLGPPRVALQTDGLVDTLAMLAAGEGVAMLPAALLKAGLLLEPLVRLPVEEELPRYAEALVTRRDGSLTPAAQAMATEFEREAAYLGLTPA</sequence>
<name>A0A3S2VZE9_9BURK</name>
<proteinExistence type="inferred from homology"/>
<dbReference type="InterPro" id="IPR036388">
    <property type="entry name" value="WH-like_DNA-bd_sf"/>
</dbReference>
<keyword evidence="7" id="KW-1185">Reference proteome</keyword>
<feature type="domain" description="HTH lysR-type" evidence="5">
    <location>
        <begin position="1"/>
        <end position="58"/>
    </location>
</feature>
<dbReference type="InterPro" id="IPR050950">
    <property type="entry name" value="HTH-type_LysR_regulators"/>
</dbReference>
<dbReference type="SUPFAM" id="SSF53850">
    <property type="entry name" value="Periplasmic binding protein-like II"/>
    <property type="match status" value="1"/>
</dbReference>
<dbReference type="InterPro" id="IPR036390">
    <property type="entry name" value="WH_DNA-bd_sf"/>
</dbReference>
<dbReference type="RefSeq" id="WP_128195512.1">
    <property type="nucleotide sequence ID" value="NZ_SACT01000001.1"/>
</dbReference>
<dbReference type="Proteomes" id="UP000288178">
    <property type="component" value="Unassembled WGS sequence"/>
</dbReference>
<dbReference type="Pfam" id="PF03466">
    <property type="entry name" value="LysR_substrate"/>
    <property type="match status" value="1"/>
</dbReference>
<dbReference type="PANTHER" id="PTHR30419:SF30">
    <property type="entry name" value="LYSR FAMILY TRANSCRIPTIONAL REGULATOR"/>
    <property type="match status" value="1"/>
</dbReference>
<evidence type="ECO:0000313" key="6">
    <source>
        <dbReference type="EMBL" id="RVT53890.1"/>
    </source>
</evidence>
<keyword evidence="2" id="KW-0805">Transcription regulation</keyword>
<dbReference type="InterPro" id="IPR000847">
    <property type="entry name" value="LysR_HTH_N"/>
</dbReference>
<dbReference type="PRINTS" id="PR00039">
    <property type="entry name" value="HTHLYSR"/>
</dbReference>
<evidence type="ECO:0000256" key="1">
    <source>
        <dbReference type="ARBA" id="ARBA00009437"/>
    </source>
</evidence>
<dbReference type="GO" id="GO:0003677">
    <property type="term" value="F:DNA binding"/>
    <property type="evidence" value="ECO:0007669"/>
    <property type="project" value="UniProtKB-KW"/>
</dbReference>
<evidence type="ECO:0000256" key="2">
    <source>
        <dbReference type="ARBA" id="ARBA00023015"/>
    </source>
</evidence>
<gene>
    <name evidence="6" type="ORF">ENE75_03130</name>
</gene>
<dbReference type="Gene3D" id="1.10.10.10">
    <property type="entry name" value="Winged helix-like DNA-binding domain superfamily/Winged helix DNA-binding domain"/>
    <property type="match status" value="1"/>
</dbReference>
<keyword evidence="3" id="KW-0238">DNA-binding</keyword>
<dbReference type="Pfam" id="PF00126">
    <property type="entry name" value="HTH_1"/>
    <property type="match status" value="1"/>
</dbReference>
<dbReference type="InterPro" id="IPR005119">
    <property type="entry name" value="LysR_subst-bd"/>
</dbReference>
<dbReference type="SUPFAM" id="SSF46785">
    <property type="entry name" value="Winged helix' DNA-binding domain"/>
    <property type="match status" value="1"/>
</dbReference>
<dbReference type="EMBL" id="SACT01000001">
    <property type="protein sequence ID" value="RVT53890.1"/>
    <property type="molecule type" value="Genomic_DNA"/>
</dbReference>
<dbReference type="OrthoDB" id="8524600at2"/>
<evidence type="ECO:0000313" key="7">
    <source>
        <dbReference type="Proteomes" id="UP000288178"/>
    </source>
</evidence>
<dbReference type="GO" id="GO:0003700">
    <property type="term" value="F:DNA-binding transcription factor activity"/>
    <property type="evidence" value="ECO:0007669"/>
    <property type="project" value="InterPro"/>
</dbReference>
<dbReference type="Gene3D" id="3.40.190.290">
    <property type="match status" value="1"/>
</dbReference>
<dbReference type="PROSITE" id="PS50931">
    <property type="entry name" value="HTH_LYSR"/>
    <property type="match status" value="1"/>
</dbReference>
<comment type="similarity">
    <text evidence="1">Belongs to the LysR transcriptional regulatory family.</text>
</comment>
<reference evidence="6 7" key="1">
    <citation type="submission" date="2019-01" db="EMBL/GenBank/DDBJ databases">
        <authorList>
            <person name="Chen W.-M."/>
        </authorList>
    </citation>
    <scope>NUCLEOTIDE SEQUENCE [LARGE SCALE GENOMIC DNA]</scope>
    <source>
        <strain evidence="6 7">ICH-3</strain>
    </source>
</reference>
<dbReference type="PANTHER" id="PTHR30419">
    <property type="entry name" value="HTH-TYPE TRANSCRIPTIONAL REGULATOR YBHD"/>
    <property type="match status" value="1"/>
</dbReference>